<evidence type="ECO:0000313" key="2">
    <source>
        <dbReference type="Proteomes" id="UP000006265"/>
    </source>
</evidence>
<protein>
    <submittedName>
        <fullName evidence="1">Prolyl oligopeptidase family protein</fullName>
    </submittedName>
</protein>
<dbReference type="AlphaFoldDB" id="K5BG07"/>
<comment type="caution">
    <text evidence="1">The sequence shown here is derived from an EMBL/GenBank/DDBJ whole genome shotgun (WGS) entry which is preliminary data.</text>
</comment>
<dbReference type="Gene3D" id="3.40.50.1820">
    <property type="entry name" value="alpha/beta hydrolase"/>
    <property type="match status" value="1"/>
</dbReference>
<evidence type="ECO:0000313" key="1">
    <source>
        <dbReference type="EMBL" id="EKF23616.1"/>
    </source>
</evidence>
<sequence length="226" mass="23697">MPMTTTEYLPGRAAGQYGDPAGRTVLMWHGAQTDARAAMRPLARHLALLGRHVVVPDWDSHAPDRGRADLLGSLRYCRDRGWERIVLVGWSLGGVAAAGVTVSQGVPADSAGIRVLRTVCLAGAFGATDPVSGARLPTDLTGVEHRPPVALLHGVHDDVVPVAQSRAFAATLRRNGWPVTLAELEADHASIAGAVYDPGTDRYGPAEDAASLAVAASVAQHIVRGD</sequence>
<reference evidence="1 2" key="1">
    <citation type="journal article" date="2012" name="J. Bacteriol.">
        <title>Genome sequence of Mycobacterium hassiacum DSM 44199, a rare source of heat-stable mycobacterial proteins.</title>
        <authorList>
            <person name="Tiago I."/>
            <person name="Maranha A."/>
            <person name="Mendes V."/>
            <person name="Alarico S."/>
            <person name="Moynihan P.J."/>
            <person name="Clarke A.J."/>
            <person name="Macedo-Ribeiro S."/>
            <person name="Pereira P.J."/>
            <person name="Empadinhas N."/>
        </authorList>
    </citation>
    <scope>NUCLEOTIDE SEQUENCE [LARGE SCALE GENOMIC DNA]</scope>
    <source>
        <strain evidence="2">DSM 44199 / CIP 105218 / JCM 12690 / 3849</strain>
    </source>
</reference>
<dbReference type="PATRIC" id="fig|1122247.3.peg.2301"/>
<dbReference type="InterPro" id="IPR029058">
    <property type="entry name" value="AB_hydrolase_fold"/>
</dbReference>
<dbReference type="EMBL" id="AMRA01000061">
    <property type="protein sequence ID" value="EKF23616.1"/>
    <property type="molecule type" value="Genomic_DNA"/>
</dbReference>
<dbReference type="STRING" id="1122247.GCA_000379865_02931"/>
<proteinExistence type="predicted"/>
<dbReference type="SUPFAM" id="SSF53474">
    <property type="entry name" value="alpha/beta-Hydrolases"/>
    <property type="match status" value="1"/>
</dbReference>
<name>K5BG07_MYCHD</name>
<organism evidence="1 2">
    <name type="scientific">Mycolicibacterium hassiacum (strain DSM 44199 / CIP 105218 / JCM 12690 / 3849)</name>
    <name type="common">Mycobacterium hassiacum</name>
    <dbReference type="NCBI Taxonomy" id="1122247"/>
    <lineage>
        <taxon>Bacteria</taxon>
        <taxon>Bacillati</taxon>
        <taxon>Actinomycetota</taxon>
        <taxon>Actinomycetes</taxon>
        <taxon>Mycobacteriales</taxon>
        <taxon>Mycobacteriaceae</taxon>
        <taxon>Mycolicibacterium</taxon>
    </lineage>
</organism>
<dbReference type="eggNOG" id="COG0657">
    <property type="taxonomic scope" value="Bacteria"/>
</dbReference>
<accession>K5BG07</accession>
<gene>
    <name evidence="1" type="ORF">C731_2394</name>
</gene>
<dbReference type="Proteomes" id="UP000006265">
    <property type="component" value="Unassembled WGS sequence"/>
</dbReference>
<keyword evidence="2" id="KW-1185">Reference proteome</keyword>